<comment type="caution">
    <text evidence="1">The sequence shown here is derived from an EMBL/GenBank/DDBJ whole genome shotgun (WGS) entry which is preliminary data.</text>
</comment>
<evidence type="ECO:0000313" key="1">
    <source>
        <dbReference type="EMBL" id="CAI9608170.1"/>
    </source>
</evidence>
<reference evidence="1" key="1">
    <citation type="submission" date="2023-05" db="EMBL/GenBank/DDBJ databases">
        <authorList>
            <person name="Stuckert A."/>
        </authorList>
    </citation>
    <scope>NUCLEOTIDE SEQUENCE</scope>
</reference>
<sequence length="37" mass="4006">MSCQLAPGVQHRQCVLINAHQCRLISASSSVQPFSAH</sequence>
<name>A0ABN9GFJ8_9NEOB</name>
<evidence type="ECO:0000313" key="2">
    <source>
        <dbReference type="Proteomes" id="UP001162483"/>
    </source>
</evidence>
<proteinExistence type="predicted"/>
<organism evidence="1 2">
    <name type="scientific">Staurois parvus</name>
    <dbReference type="NCBI Taxonomy" id="386267"/>
    <lineage>
        <taxon>Eukaryota</taxon>
        <taxon>Metazoa</taxon>
        <taxon>Chordata</taxon>
        <taxon>Craniata</taxon>
        <taxon>Vertebrata</taxon>
        <taxon>Euteleostomi</taxon>
        <taxon>Amphibia</taxon>
        <taxon>Batrachia</taxon>
        <taxon>Anura</taxon>
        <taxon>Neobatrachia</taxon>
        <taxon>Ranoidea</taxon>
        <taxon>Ranidae</taxon>
        <taxon>Staurois</taxon>
    </lineage>
</organism>
<dbReference type="EMBL" id="CATNWA010018565">
    <property type="protein sequence ID" value="CAI9608170.1"/>
    <property type="molecule type" value="Genomic_DNA"/>
</dbReference>
<accession>A0ABN9GFJ8</accession>
<dbReference type="Proteomes" id="UP001162483">
    <property type="component" value="Unassembled WGS sequence"/>
</dbReference>
<feature type="non-terminal residue" evidence="1">
    <location>
        <position position="37"/>
    </location>
</feature>
<protein>
    <submittedName>
        <fullName evidence="1">Uncharacterized protein</fullName>
    </submittedName>
</protein>
<gene>
    <name evidence="1" type="ORF">SPARVUS_LOCUS14059128</name>
</gene>
<keyword evidence="2" id="KW-1185">Reference proteome</keyword>